<evidence type="ECO:0000313" key="10">
    <source>
        <dbReference type="Proteomes" id="UP000700334"/>
    </source>
</evidence>
<feature type="domain" description="Glycine N-acyltransferase N-terminal" evidence="7">
    <location>
        <begin position="1572"/>
        <end position="1646"/>
    </location>
</feature>
<dbReference type="EMBL" id="JAGFMF010012242">
    <property type="protein sequence ID" value="KAG8505721.1"/>
    <property type="molecule type" value="Genomic_DNA"/>
</dbReference>
<feature type="domain" description="Glycine N-acyltransferase N-terminal" evidence="7">
    <location>
        <begin position="1008"/>
        <end position="1118"/>
    </location>
</feature>
<evidence type="ECO:0000313" key="9">
    <source>
        <dbReference type="EMBL" id="KAG8505721.1"/>
    </source>
</evidence>
<sequence>RRALHWFEQLLSRLSVISRSKLVSARMGSGVRRHQETLPDGCPPTRASENLGFGLRVSRLVLCLPPLRTAPRSKARRPLTEARICPRSAGGRRSGTPESCGEEVVPSRLTLSFSALARRSALTAPKRLTARVAAGRRGCDWAPESKERKSGGGVGGAVGGLGAGTQEAGTLGGGGRRQGYLVAGAQGHRKLDRGGGGGGAGWLGRAKAGTREGGGAGGQGARRRVASEVGAPGGRGARSEGAWQTASLSQRLTATELPGTSWQPQERCRENTPLVRCAGNRSAIAATQEPTHRAHPLHPLQTYFSHRRSGRGRWVVPGCRKEGVAPGAQLSCCRVSDCGRTIFSLDGAEAPGPVLWLPSPQETCERTLALAEGGRRLGAIQWDSEPPANEPTSLRDWRLEGDPPAARKDAGGCVPELWHKPTATERQCSRGLLSYLEKLWGQRPASTVPSSPPSPTPPWHAAMSLQDPPPPSRDHRASSGGSGRVEFRLWPAGVDKANLKEPGGEQGGGEEPMRIDFGDSQSQRAMRKLADKVASDSPGQPEVKDSFAPMSPSQLLAKALGLECQRPDYLMPPGQQFREASSDKDKTATASRSPYGTGGHIGSADTLTRHQLEHIDFLSSANVKVPARMLQLQGRQMLRMLEKSLRESLPESLKVRTDTSDKKAPLKGWKGELSWCPGAEPGTGHLQLTQLPPRPGRQLCDILRPREKWRSGGNDPSYKALAVRYCCKLDALLDTRPDSQGRLCPPSLPSQLTRPFPGVLQVYGTVFHMNQGNPFNLKALVDKWPDFGTVVVRPQEQEMTDNFDHYTNTYQIYSKDPKNCQEFLSTSDVINWEQHLQIQSKCRVWGACQLRLSHLCLQVNFLPRALFPTTFPFSCQTLDNELVTPLFPGVLQVYGTVFHMNQGNPFNLKALVDKWPDFSTVLVRPQEQVRRQRRPEHLCARPCYVARAPGGRAVVNVWARYHIPEQRMCGSPSGGPVISSSTETTAEVSDPWAVPESCTCLILCAQSLGSQSSLNKDIHNLAAAKSLQVTHSQNILYMWAETARKLVPSLVDVKVLAPTGGKPKAMTMLLSWNLHSDEALFRPSSLNVAHAALVNEFWSFGGNEKSLRFIERCIRTFPSICLLGPEGTPVSWALMDQTGELRMAATVPKYRARGLIAQLMYNQSQALNKLGFPIYSHVDKRNKIMQKVQLSLHFIPLPCDWNQWHCVKVPAKMLQLQGRQMLRMLEKSLRESLPESLKVYGTVFHMNQGNPFNLKALVDKWPDFGTVVVRPQEQEMTDNFDHYTNTYQIYSKDPKNCQEFLSTSDVINWEQHLQIQSSQSSLREAIESVAAAKSVKVKLTQCLLYMTPKTAKELLPSLGATKNLALVSGEPKSIDQEMFKFSSLDMAHAALVNEFWGFGGNERSLRFIERCIRTFPSICLLGPEGTPVSWALMDQTGEMRMGATVPKYRVQGLITHVIYAYVQNLEKLAFPVYGHTARTNKIMQKMSDTLHHIPMPCDWNQWHLTPLFPGVLQVYGTVFHMNQGNPFNLKALVDKWPDFSTVLVRPQEQVRRQRRPEHLCARPCYVARAPGNILYMWVETVKKLVPSLLDRKVLDPAGGKPRAIDEALFQPSSLDVAHAALVNEFWLFGGNEKSLRFIERCIRTFPSFCLLGPEGTPVSWGLMDHTGELRMGATMPKYRAHGLISQLMYTQSQSLSDLVFPVYIHIKGTKLHSEYTLICITSPCPVTGTRGTVSLCDSPGLQCRVLGPCLGCERVGRET</sequence>
<feature type="region of interest" description="Disordered" evidence="6">
    <location>
        <begin position="189"/>
        <end position="246"/>
    </location>
</feature>
<keyword evidence="3" id="KW-0007">Acetylation</keyword>
<dbReference type="SUPFAM" id="SSF55729">
    <property type="entry name" value="Acyl-CoA N-acyltransferases (Nat)"/>
    <property type="match status" value="4"/>
</dbReference>
<dbReference type="InterPro" id="IPR015938">
    <property type="entry name" value="Glycine_N-acyltransferase_N"/>
</dbReference>
<evidence type="ECO:0000259" key="7">
    <source>
        <dbReference type="Pfam" id="PF06021"/>
    </source>
</evidence>
<evidence type="ECO:0000256" key="4">
    <source>
        <dbReference type="ARBA" id="ARBA00023315"/>
    </source>
</evidence>
<feature type="non-terminal residue" evidence="9">
    <location>
        <position position="1"/>
    </location>
</feature>
<dbReference type="GO" id="GO:0047962">
    <property type="term" value="F:glycine N-benzoyltransferase activity"/>
    <property type="evidence" value="ECO:0007669"/>
    <property type="project" value="UniProtKB-EC"/>
</dbReference>
<feature type="domain" description="Glycine N-acyltransferase N-terminal" evidence="7">
    <location>
        <begin position="1213"/>
        <end position="1416"/>
    </location>
</feature>
<keyword evidence="10" id="KW-1185">Reference proteome</keyword>
<proteinExistence type="inferred from homology"/>
<feature type="compositionally biased region" description="Basic and acidic residues" evidence="6">
    <location>
        <begin position="139"/>
        <end position="150"/>
    </location>
</feature>
<comment type="caution">
    <text evidence="9">The sequence shown here is derived from an EMBL/GenBank/DDBJ whole genome shotgun (WGS) entry which is preliminary data.</text>
</comment>
<evidence type="ECO:0000259" key="8">
    <source>
        <dbReference type="Pfam" id="PF08444"/>
    </source>
</evidence>
<feature type="domain" description="Glycine N-acyltransferase C-terminal" evidence="8">
    <location>
        <begin position="1418"/>
        <end position="1506"/>
    </location>
</feature>
<feature type="domain" description="Glycine N-acyltransferase C-terminal" evidence="8">
    <location>
        <begin position="1648"/>
        <end position="1709"/>
    </location>
</feature>
<dbReference type="InterPro" id="IPR010313">
    <property type="entry name" value="Glycine_N-acyltransferase"/>
</dbReference>
<dbReference type="Pfam" id="PF08444">
    <property type="entry name" value="Gly_acyl_tr_C"/>
    <property type="match status" value="3"/>
</dbReference>
<feature type="region of interest" description="Disordered" evidence="6">
    <location>
        <begin position="567"/>
        <end position="604"/>
    </location>
</feature>
<dbReference type="FunFam" id="3.40.630.30:FF:000075">
    <property type="entry name" value="Glycine N-acyltransferase"/>
    <property type="match status" value="1"/>
</dbReference>
<feature type="compositionally biased region" description="Gly residues" evidence="6">
    <location>
        <begin position="211"/>
        <end position="220"/>
    </location>
</feature>
<dbReference type="EC" id="2.3.1.-" evidence="5"/>
<keyword evidence="2 5" id="KW-0808">Transferase</keyword>
<feature type="domain" description="Glycine N-acyltransferase N-terminal" evidence="7">
    <location>
        <begin position="749"/>
        <end position="840"/>
    </location>
</feature>
<evidence type="ECO:0000256" key="1">
    <source>
        <dbReference type="ARBA" id="ARBA00009110"/>
    </source>
</evidence>
<dbReference type="PANTHER" id="PTHR15298">
    <property type="entry name" value="L-COA N-ACYLTRANSFERASE-RELATED"/>
    <property type="match status" value="1"/>
</dbReference>
<dbReference type="GO" id="GO:0047961">
    <property type="term" value="F:glycine N-acyltransferase activity"/>
    <property type="evidence" value="ECO:0007669"/>
    <property type="project" value="UniProtKB-EC"/>
</dbReference>
<comment type="similarity">
    <text evidence="1 5">Belongs to the glycine N-acyltransferase family.</text>
</comment>
<evidence type="ECO:0000256" key="3">
    <source>
        <dbReference type="ARBA" id="ARBA00022990"/>
    </source>
</evidence>
<reference evidence="9" key="1">
    <citation type="journal article" date="2021" name="Evol. Appl.">
        <title>The genome of the Pyrenean desman and the effects of bottlenecks and inbreeding on the genomic landscape of an endangered species.</title>
        <authorList>
            <person name="Escoda L."/>
            <person name="Castresana J."/>
        </authorList>
    </citation>
    <scope>NUCLEOTIDE SEQUENCE</scope>
    <source>
        <strain evidence="9">IBE-C5619</strain>
    </source>
</reference>
<feature type="region of interest" description="Disordered" evidence="6">
    <location>
        <begin position="443"/>
        <end position="528"/>
    </location>
</feature>
<dbReference type="GO" id="GO:0009636">
    <property type="term" value="P:response to toxic substance"/>
    <property type="evidence" value="ECO:0007669"/>
    <property type="project" value="UniProtKB-KW"/>
</dbReference>
<dbReference type="Gene3D" id="3.40.630.30">
    <property type="match status" value="3"/>
</dbReference>
<keyword evidence="4 5" id="KW-0012">Acyltransferase</keyword>
<gene>
    <name evidence="9" type="ORF">J0S82_019115</name>
</gene>
<protein>
    <recommendedName>
        <fullName evidence="5">Glycine N-acyltransferase-like protein</fullName>
        <ecNumber evidence="5">2.3.1.-</ecNumber>
    </recommendedName>
</protein>
<dbReference type="InterPro" id="IPR016181">
    <property type="entry name" value="Acyl_CoA_acyltransferase"/>
</dbReference>
<feature type="region of interest" description="Disordered" evidence="6">
    <location>
        <begin position="139"/>
        <end position="160"/>
    </location>
</feature>
<dbReference type="Proteomes" id="UP000700334">
    <property type="component" value="Unassembled WGS sequence"/>
</dbReference>
<feature type="domain" description="Glycine N-acyltransferase C-terminal" evidence="8">
    <location>
        <begin position="1120"/>
        <end position="1207"/>
    </location>
</feature>
<accession>A0A8J5ZGF6</accession>
<feature type="domain" description="Glycine N-acyltransferase N-terminal" evidence="7">
    <location>
        <begin position="876"/>
        <end position="932"/>
    </location>
</feature>
<feature type="compositionally biased region" description="Gly residues" evidence="6">
    <location>
        <begin position="151"/>
        <end position="160"/>
    </location>
</feature>
<name>A0A8J5ZGF6_GALPY</name>
<evidence type="ECO:0000256" key="2">
    <source>
        <dbReference type="ARBA" id="ARBA00022679"/>
    </source>
</evidence>
<dbReference type="InterPro" id="IPR013652">
    <property type="entry name" value="Glycine_N-acyltransferase_C"/>
</dbReference>
<evidence type="ECO:0000256" key="5">
    <source>
        <dbReference type="RuleBase" id="RU368002"/>
    </source>
</evidence>
<dbReference type="Pfam" id="PF06021">
    <property type="entry name" value="Gly_acyl_tr_N"/>
    <property type="match status" value="5"/>
</dbReference>
<evidence type="ECO:0000256" key="6">
    <source>
        <dbReference type="SAM" id="MobiDB-lite"/>
    </source>
</evidence>
<dbReference type="PANTHER" id="PTHR15298:SF11">
    <property type="entry name" value="GLYCINE N-ACYLTRANSFERASE-LIKE PROTEIN"/>
    <property type="match status" value="1"/>
</dbReference>
<dbReference type="OrthoDB" id="61870at2759"/>
<organism evidence="9 10">
    <name type="scientific">Galemys pyrenaicus</name>
    <name type="common">Iberian desman</name>
    <name type="synonym">Pyrenean desman</name>
    <dbReference type="NCBI Taxonomy" id="202257"/>
    <lineage>
        <taxon>Eukaryota</taxon>
        <taxon>Metazoa</taxon>
        <taxon>Chordata</taxon>
        <taxon>Craniata</taxon>
        <taxon>Vertebrata</taxon>
        <taxon>Euteleostomi</taxon>
        <taxon>Mammalia</taxon>
        <taxon>Eutheria</taxon>
        <taxon>Laurasiatheria</taxon>
        <taxon>Eulipotyphla</taxon>
        <taxon>Talpidae</taxon>
        <taxon>Galemys</taxon>
    </lineage>
</organism>
<dbReference type="GO" id="GO:0005739">
    <property type="term" value="C:mitochondrion"/>
    <property type="evidence" value="ECO:0007669"/>
    <property type="project" value="UniProtKB-SubCell"/>
</dbReference>